<dbReference type="Proteomes" id="UP000051952">
    <property type="component" value="Unassembled WGS sequence"/>
</dbReference>
<gene>
    <name evidence="4" type="ORF">BSAL_42285</name>
</gene>
<dbReference type="AlphaFoldDB" id="A0A0S4KLC6"/>
<feature type="compositionally biased region" description="Pro residues" evidence="1">
    <location>
        <begin position="443"/>
        <end position="458"/>
    </location>
</feature>
<keyword evidence="2" id="KW-0472">Membrane</keyword>
<keyword evidence="5" id="KW-1185">Reference proteome</keyword>
<evidence type="ECO:0000313" key="5">
    <source>
        <dbReference type="Proteomes" id="UP000051952"/>
    </source>
</evidence>
<feature type="region of interest" description="Disordered" evidence="1">
    <location>
        <begin position="420"/>
        <end position="470"/>
    </location>
</feature>
<keyword evidence="2" id="KW-1133">Transmembrane helix</keyword>
<evidence type="ECO:0000313" key="4">
    <source>
        <dbReference type="EMBL" id="CUI15420.1"/>
    </source>
</evidence>
<accession>A0A0S4KLC6</accession>
<evidence type="ECO:0000256" key="2">
    <source>
        <dbReference type="SAM" id="Phobius"/>
    </source>
</evidence>
<feature type="signal peptide" evidence="3">
    <location>
        <begin position="1"/>
        <end position="25"/>
    </location>
</feature>
<feature type="compositionally biased region" description="Polar residues" evidence="1">
    <location>
        <begin position="432"/>
        <end position="441"/>
    </location>
</feature>
<dbReference type="EMBL" id="CYKH01002148">
    <property type="protein sequence ID" value="CUI15420.1"/>
    <property type="molecule type" value="Genomic_DNA"/>
</dbReference>
<feature type="transmembrane region" description="Helical" evidence="2">
    <location>
        <begin position="237"/>
        <end position="258"/>
    </location>
</feature>
<feature type="region of interest" description="Disordered" evidence="1">
    <location>
        <begin position="28"/>
        <end position="108"/>
    </location>
</feature>
<name>A0A0S4KLC6_BODSA</name>
<feature type="compositionally biased region" description="Low complexity" evidence="1">
    <location>
        <begin position="38"/>
        <end position="93"/>
    </location>
</feature>
<feature type="chain" id="PRO_5006623382" evidence="3">
    <location>
        <begin position="26"/>
        <end position="470"/>
    </location>
</feature>
<organism evidence="4 5">
    <name type="scientific">Bodo saltans</name>
    <name type="common">Flagellated protozoan</name>
    <dbReference type="NCBI Taxonomy" id="75058"/>
    <lineage>
        <taxon>Eukaryota</taxon>
        <taxon>Discoba</taxon>
        <taxon>Euglenozoa</taxon>
        <taxon>Kinetoplastea</taxon>
        <taxon>Metakinetoplastina</taxon>
        <taxon>Eubodonida</taxon>
        <taxon>Bodonidae</taxon>
        <taxon>Bodo</taxon>
    </lineage>
</organism>
<evidence type="ECO:0000256" key="3">
    <source>
        <dbReference type="SAM" id="SignalP"/>
    </source>
</evidence>
<proteinExistence type="predicted"/>
<evidence type="ECO:0000256" key="1">
    <source>
        <dbReference type="SAM" id="MobiDB-lite"/>
    </source>
</evidence>
<feature type="region of interest" description="Disordered" evidence="1">
    <location>
        <begin position="289"/>
        <end position="309"/>
    </location>
</feature>
<reference evidence="5" key="1">
    <citation type="submission" date="2015-09" db="EMBL/GenBank/DDBJ databases">
        <authorList>
            <consortium name="Pathogen Informatics"/>
        </authorList>
    </citation>
    <scope>NUCLEOTIDE SEQUENCE [LARGE SCALE GENOMIC DNA]</scope>
    <source>
        <strain evidence="5">Lake Konstanz</strain>
    </source>
</reference>
<protein>
    <submittedName>
        <fullName evidence="4">Membrane-associated protein, putative</fullName>
    </submittedName>
</protein>
<keyword evidence="3" id="KW-0732">Signal</keyword>
<feature type="compositionally biased region" description="Basic and acidic residues" evidence="1">
    <location>
        <begin position="461"/>
        <end position="470"/>
    </location>
</feature>
<keyword evidence="2" id="KW-0812">Transmembrane</keyword>
<dbReference type="VEuPathDB" id="TriTrypDB:BSAL_42285"/>
<sequence>MTSMSTTRLLGFLFTALFIFSIVGAQTTTTDAPPPPTTTSTTINPSATPASTGPTATSQTGTLGPDTTAATTQTNSTSTAVPAFTTTTTMAPETPLPPGATPAPTTAAPECEPSCRVNLYFSSLLQTPNNIQASLIAVAAAAGVGSVARVSFNSRHTVYSGIPYGDGGTLVTVTISSFPAGTCNNFTNARACLLLFNQSNVPTLASGLALVGVTNGTLIAADATIPTFGILASVSSLYLALYVGSGLGYLLFAVWSAYKFLVAYQLMMNERARDAAELIGLTLEELEQRKKDEEEAKNRKKASGGRKMAARTAAAMNPEVQVQQDPYGDAFASTDVDDPAKQSLELIVARMRHRSSHAFREQEFHREASMNREMVPQPSRAVLDAVAGATLPPVFVDPAALFHIQRGGLVEAMELPVASQPSATTKDAPPTGTFQRRQASATPDPPTNSQPSSPPPTLVPYKEHEIDKLL</sequence>